<feature type="domain" description="PASTA" evidence="3">
    <location>
        <begin position="340"/>
        <end position="406"/>
    </location>
</feature>
<feature type="region of interest" description="Disordered" evidence="1">
    <location>
        <begin position="411"/>
        <end position="461"/>
    </location>
</feature>
<reference evidence="4 5" key="1">
    <citation type="journal article" date="2011" name="Stand. Genomic Sci.">
        <title>Complete genome sequence of Deinococcus maricopensis type strain (LB-34).</title>
        <authorList>
            <person name="Pukall R."/>
            <person name="Zeytun A."/>
            <person name="Lucas S."/>
            <person name="Lapidus A."/>
            <person name="Hammon N."/>
            <person name="Deshpande S."/>
            <person name="Nolan M."/>
            <person name="Cheng J.F."/>
            <person name="Pitluck S."/>
            <person name="Liolios K."/>
            <person name="Pagani I."/>
            <person name="Mikhailova N."/>
            <person name="Ivanova N."/>
            <person name="Mavromatis K."/>
            <person name="Pati A."/>
            <person name="Tapia R."/>
            <person name="Han C."/>
            <person name="Goodwin L."/>
            <person name="Chen A."/>
            <person name="Palaniappan K."/>
            <person name="Land M."/>
            <person name="Hauser L."/>
            <person name="Chang Y.J."/>
            <person name="Jeffries C.D."/>
            <person name="Brambilla E.M."/>
            <person name="Rohde M."/>
            <person name="Goker M."/>
            <person name="Detter J.C."/>
            <person name="Woyke T."/>
            <person name="Bristow J."/>
            <person name="Eisen J.A."/>
            <person name="Markowitz V."/>
            <person name="Hugenholtz P."/>
            <person name="Kyrpides N.C."/>
            <person name="Klenk H.P."/>
        </authorList>
    </citation>
    <scope>NUCLEOTIDE SEQUENCE [LARGE SCALE GENOMIC DNA]</scope>
    <source>
        <strain evidence="5">DSM 21211 / LMG 22137 / NRRL B-23946 / LB-34</strain>
    </source>
</reference>
<evidence type="ECO:0000259" key="3">
    <source>
        <dbReference type="PROSITE" id="PS51178"/>
    </source>
</evidence>
<dbReference type="AlphaFoldDB" id="E8U6A5"/>
<accession>E8U6A5</accession>
<evidence type="ECO:0000256" key="2">
    <source>
        <dbReference type="SAM" id="Phobius"/>
    </source>
</evidence>
<dbReference type="InterPro" id="IPR005543">
    <property type="entry name" value="PASTA_dom"/>
</dbReference>
<keyword evidence="5" id="KW-1185">Reference proteome</keyword>
<feature type="domain" description="PASTA" evidence="3">
    <location>
        <begin position="202"/>
        <end position="268"/>
    </location>
</feature>
<keyword evidence="2" id="KW-0472">Membrane</keyword>
<proteinExistence type="predicted"/>
<dbReference type="Gene3D" id="3.30.10.20">
    <property type="match status" value="3"/>
</dbReference>
<sequence length="536" mass="57025">MSRTEGRIDGKYEVTAELAQTGQETLYAVTAPRGDETPRRLGWFSATTPAERQAFHTYRAALRALQPDGLEDVVARPGAFYALWRPVPGAPLDDFLAQPVRAEEAVEGVRTLAARLAEHGYALQDAEVSIDGPTVRLGRLAPVPPRTPDEVSALNARTLAPLGKGRVRRKRRPLSPLAFLPGLLFLGGAGYLGAEAARTFLNPPVREVPDVAGQPAEQAARALSGRGFRVQYVNGEGPNLDIGDVVSQNPAGGSNLPVDRLVTLTVNDPKPVPVPKLEELNLDQVRAALAENRLKLGTVTTISGALTNTPKGRVIAQVPEAGSTSQRGQPVNLLISDGLSFKQTWLPDLSGMTFDDAREMVRKAGLVVNRVRTQTSDARENTVLTQDPKPYAKVDVGSPVTLTVARARVQGPSRATSSLPLPPAPVQPEPDPEPTIPDVPAGEVPAPPDPVPATPPTTTPAAETRRVNLNYTFPSDLPSGTVDIVVRDADGERVVFNPAATTEVAGALAQQEGISVRGDALFVVRVNGQDFTSFTP</sequence>
<protein>
    <submittedName>
        <fullName evidence="4">PASTA domain containing protein</fullName>
    </submittedName>
</protein>
<evidence type="ECO:0000313" key="4">
    <source>
        <dbReference type="EMBL" id="ADV66594.1"/>
    </source>
</evidence>
<gene>
    <name evidence="4" type="ordered locus">Deima_0941</name>
</gene>
<feature type="transmembrane region" description="Helical" evidence="2">
    <location>
        <begin position="174"/>
        <end position="194"/>
    </location>
</feature>
<dbReference type="OrthoDB" id="54740at2"/>
<dbReference type="Proteomes" id="UP000008635">
    <property type="component" value="Chromosome"/>
</dbReference>
<dbReference type="CDD" id="cd06577">
    <property type="entry name" value="PASTA_pknB"/>
    <property type="match status" value="3"/>
</dbReference>
<keyword evidence="2" id="KW-1133">Transmembrane helix</keyword>
<name>E8U6A5_DEIML</name>
<evidence type="ECO:0000256" key="1">
    <source>
        <dbReference type="SAM" id="MobiDB-lite"/>
    </source>
</evidence>
<evidence type="ECO:0000313" key="5">
    <source>
        <dbReference type="Proteomes" id="UP000008635"/>
    </source>
</evidence>
<dbReference type="RefSeq" id="WP_013556099.1">
    <property type="nucleotide sequence ID" value="NC_014958.1"/>
</dbReference>
<feature type="domain" description="PASTA" evidence="3">
    <location>
        <begin position="270"/>
        <end position="337"/>
    </location>
</feature>
<dbReference type="eggNOG" id="COG2815">
    <property type="taxonomic scope" value="Bacteria"/>
</dbReference>
<dbReference type="STRING" id="709986.Deima_0941"/>
<dbReference type="SMART" id="SM00740">
    <property type="entry name" value="PASTA"/>
    <property type="match status" value="3"/>
</dbReference>
<feature type="compositionally biased region" description="Pro residues" evidence="1">
    <location>
        <begin position="445"/>
        <end position="458"/>
    </location>
</feature>
<dbReference type="EMBL" id="CP002454">
    <property type="protein sequence ID" value="ADV66594.1"/>
    <property type="molecule type" value="Genomic_DNA"/>
</dbReference>
<keyword evidence="2" id="KW-0812">Transmembrane</keyword>
<dbReference type="HOGENOM" id="CLU_486380_0_0_0"/>
<dbReference type="Pfam" id="PF03793">
    <property type="entry name" value="PASTA"/>
    <property type="match status" value="3"/>
</dbReference>
<feature type="compositionally biased region" description="Pro residues" evidence="1">
    <location>
        <begin position="420"/>
        <end position="437"/>
    </location>
</feature>
<reference evidence="5" key="2">
    <citation type="submission" date="2011-01" db="EMBL/GenBank/DDBJ databases">
        <title>The complete genome of Deinococcus maricopensis DSM 21211.</title>
        <authorList>
            <consortium name="US DOE Joint Genome Institute (JGI-PGF)"/>
            <person name="Lucas S."/>
            <person name="Copeland A."/>
            <person name="Lapidus A."/>
            <person name="Goodwin L."/>
            <person name="Pitluck S."/>
            <person name="Kyrpides N."/>
            <person name="Mavromatis K."/>
            <person name="Pagani I."/>
            <person name="Ivanova N."/>
            <person name="Ovchinnikova G."/>
            <person name="Zeytun A."/>
            <person name="Detter J.C."/>
            <person name="Han C."/>
            <person name="Land M."/>
            <person name="Hauser L."/>
            <person name="Markowitz V."/>
            <person name="Cheng J.-F."/>
            <person name="Hugenholtz P."/>
            <person name="Woyke T."/>
            <person name="Wu D."/>
            <person name="Pukall R."/>
            <person name="Gehrich-Schroeter G."/>
            <person name="Brambilla E."/>
            <person name="Klenk H.-P."/>
            <person name="Eisen J.A."/>
        </authorList>
    </citation>
    <scope>NUCLEOTIDE SEQUENCE [LARGE SCALE GENOMIC DNA]</scope>
    <source>
        <strain evidence="5">DSM 21211 / LMG 22137 / NRRL B-23946 / LB-34</strain>
    </source>
</reference>
<dbReference type="PROSITE" id="PS51178">
    <property type="entry name" value="PASTA"/>
    <property type="match status" value="3"/>
</dbReference>
<dbReference type="KEGG" id="dmr:Deima_0941"/>
<organism evidence="4 5">
    <name type="scientific">Deinococcus maricopensis (strain DSM 21211 / LMG 22137 / NRRL B-23946 / LB-34)</name>
    <dbReference type="NCBI Taxonomy" id="709986"/>
    <lineage>
        <taxon>Bacteria</taxon>
        <taxon>Thermotogati</taxon>
        <taxon>Deinococcota</taxon>
        <taxon>Deinococci</taxon>
        <taxon>Deinococcales</taxon>
        <taxon>Deinococcaceae</taxon>
        <taxon>Deinococcus</taxon>
    </lineage>
</organism>